<organism evidence="1 2">
    <name type="scientific">Tripterygium wilfordii</name>
    <name type="common">Thunder God vine</name>
    <dbReference type="NCBI Taxonomy" id="458696"/>
    <lineage>
        <taxon>Eukaryota</taxon>
        <taxon>Viridiplantae</taxon>
        <taxon>Streptophyta</taxon>
        <taxon>Embryophyta</taxon>
        <taxon>Tracheophyta</taxon>
        <taxon>Spermatophyta</taxon>
        <taxon>Magnoliopsida</taxon>
        <taxon>eudicotyledons</taxon>
        <taxon>Gunneridae</taxon>
        <taxon>Pentapetalae</taxon>
        <taxon>rosids</taxon>
        <taxon>fabids</taxon>
        <taxon>Celastrales</taxon>
        <taxon>Celastraceae</taxon>
        <taxon>Tripterygium</taxon>
    </lineage>
</organism>
<dbReference type="InParanoid" id="A0A7J7CZ00"/>
<evidence type="ECO:0000313" key="1">
    <source>
        <dbReference type="EMBL" id="KAF5739280.1"/>
    </source>
</evidence>
<keyword evidence="2" id="KW-1185">Reference proteome</keyword>
<proteinExistence type="predicted"/>
<dbReference type="Proteomes" id="UP000593562">
    <property type="component" value="Unassembled WGS sequence"/>
</dbReference>
<name>A0A7J7CZ00_TRIWF</name>
<comment type="caution">
    <text evidence="1">The sequence shown here is derived from an EMBL/GenBank/DDBJ whole genome shotgun (WGS) entry which is preliminary data.</text>
</comment>
<reference evidence="1 2" key="1">
    <citation type="journal article" date="2020" name="Nat. Commun.">
        <title>Genome of Tripterygium wilfordii and identification of cytochrome P450 involved in triptolide biosynthesis.</title>
        <authorList>
            <person name="Tu L."/>
            <person name="Su P."/>
            <person name="Zhang Z."/>
            <person name="Gao L."/>
            <person name="Wang J."/>
            <person name="Hu T."/>
            <person name="Zhou J."/>
            <person name="Zhang Y."/>
            <person name="Zhao Y."/>
            <person name="Liu Y."/>
            <person name="Song Y."/>
            <person name="Tong Y."/>
            <person name="Lu Y."/>
            <person name="Yang J."/>
            <person name="Xu C."/>
            <person name="Jia M."/>
            <person name="Peters R.J."/>
            <person name="Huang L."/>
            <person name="Gao W."/>
        </authorList>
    </citation>
    <scope>NUCLEOTIDE SEQUENCE [LARGE SCALE GENOMIC DNA]</scope>
    <source>
        <strain evidence="2">cv. XIE 37</strain>
        <tissue evidence="1">Leaf</tissue>
    </source>
</reference>
<evidence type="ECO:0000313" key="2">
    <source>
        <dbReference type="Proteomes" id="UP000593562"/>
    </source>
</evidence>
<dbReference type="OrthoDB" id="1211981at2759"/>
<evidence type="ECO:0008006" key="3">
    <source>
        <dbReference type="Google" id="ProtNLM"/>
    </source>
</evidence>
<dbReference type="AlphaFoldDB" id="A0A7J7CZ00"/>
<accession>A0A7J7CZ00</accession>
<gene>
    <name evidence="1" type="ORF">HS088_TW12G00483</name>
</gene>
<dbReference type="InterPro" id="IPR039321">
    <property type="entry name" value="IDM2/3-like"/>
</dbReference>
<dbReference type="EMBL" id="JAAARO010000012">
    <property type="protein sequence ID" value="KAF5739280.1"/>
    <property type="molecule type" value="Genomic_DNA"/>
</dbReference>
<dbReference type="GO" id="GO:0005634">
    <property type="term" value="C:nucleus"/>
    <property type="evidence" value="ECO:0007669"/>
    <property type="project" value="TreeGrafter"/>
</dbReference>
<dbReference type="PANTHER" id="PTHR34661:SF1">
    <property type="entry name" value="INCREASED DNA METHYLATION 3"/>
    <property type="match status" value="1"/>
</dbReference>
<dbReference type="CDD" id="cd00298">
    <property type="entry name" value="ACD_sHsps_p23-like"/>
    <property type="match status" value="1"/>
</dbReference>
<dbReference type="PANTHER" id="PTHR34661">
    <property type="entry name" value="INCREASED DNA METHYLATION 3"/>
    <property type="match status" value="1"/>
</dbReference>
<sequence>MDIQSSTTTCRDPFNESSFSNQLFLINFIMGSYLGPDVYSDIPRRSAFQRLAQCLPPYTANNLGSSFVSFSQLENLYYYVLRKAHPNLVLKPNVFHTYLNGNLPLPSSGVPKDCKQFTSFFPPNLHVLKRHSDSYGIVKGIVLIGEPLTSYMEKDDLERFLYLSGMDNLKIDVNNLQNYRCNFRKSGEEFEQSCTAHDGEEIAATISNGNSKASEEFLETYKRRRRCDLLPTPASHCLVPFSKYETEMGGKSDGHVLMPLTTISHLEEHTPFQSITFTGTAENGIAGPPFGALEIGVSKASYFFRIALPGSRKDFGQLNCEIESNGKVRIEGAATTGGRSNISYSRVFEMNLQQFSMPVSFALTFHLPGPVDPRLFSPNLRCDGIFEGVVVKHLCSTS</sequence>
<protein>
    <recommendedName>
        <fullName evidence="3">Increased DNA methylation 3</fullName>
    </recommendedName>
</protein>